<dbReference type="InterPro" id="IPR035649">
    <property type="entry name" value="EFG_V"/>
</dbReference>
<dbReference type="RefSeq" id="WP_310111926.1">
    <property type="nucleotide sequence ID" value="NZ_JAVDTN010000007.1"/>
</dbReference>
<dbReference type="SMART" id="SM00889">
    <property type="entry name" value="EFG_IV"/>
    <property type="match status" value="1"/>
</dbReference>
<dbReference type="InterPro" id="IPR009000">
    <property type="entry name" value="Transl_B-barrel_sf"/>
</dbReference>
<keyword evidence="5" id="KW-0648">Protein biosynthesis</keyword>
<dbReference type="GeneID" id="97422638"/>
<dbReference type="PANTHER" id="PTHR43261">
    <property type="entry name" value="TRANSLATION ELONGATION FACTOR G-RELATED"/>
    <property type="match status" value="1"/>
</dbReference>
<protein>
    <submittedName>
        <fullName evidence="5">Elongation factor G</fullName>
    </submittedName>
</protein>
<name>A0AAW8N9T0_PSEOX</name>
<dbReference type="Gene3D" id="3.30.70.240">
    <property type="match status" value="1"/>
</dbReference>
<dbReference type="Gene3D" id="3.40.50.300">
    <property type="entry name" value="P-loop containing nucleotide triphosphate hydrolases"/>
    <property type="match status" value="1"/>
</dbReference>
<dbReference type="PRINTS" id="PR00315">
    <property type="entry name" value="ELONGATNFCT"/>
</dbReference>
<dbReference type="InterPro" id="IPR027417">
    <property type="entry name" value="P-loop_NTPase"/>
</dbReference>
<dbReference type="Pfam" id="PF00009">
    <property type="entry name" value="GTP_EFTU"/>
    <property type="match status" value="1"/>
</dbReference>
<dbReference type="SMART" id="SM00838">
    <property type="entry name" value="EFG_C"/>
    <property type="match status" value="1"/>
</dbReference>
<dbReference type="Proteomes" id="UP001262032">
    <property type="component" value="Unassembled WGS sequence"/>
</dbReference>
<dbReference type="InterPro" id="IPR005225">
    <property type="entry name" value="Small_GTP-bd"/>
</dbReference>
<comment type="caution">
    <text evidence="5">The sequence shown here is derived from an EMBL/GenBank/DDBJ whole genome shotgun (WGS) entry which is preliminary data.</text>
</comment>
<dbReference type="InterPro" id="IPR000640">
    <property type="entry name" value="EFG_V-like"/>
</dbReference>
<dbReference type="SUPFAM" id="SSF50447">
    <property type="entry name" value="Translation proteins"/>
    <property type="match status" value="1"/>
</dbReference>
<dbReference type="PROSITE" id="PS51722">
    <property type="entry name" value="G_TR_2"/>
    <property type="match status" value="1"/>
</dbReference>
<dbReference type="CDD" id="cd03713">
    <property type="entry name" value="EFG_mtEFG_C"/>
    <property type="match status" value="1"/>
</dbReference>
<dbReference type="GO" id="GO:0003924">
    <property type="term" value="F:GTPase activity"/>
    <property type="evidence" value="ECO:0007669"/>
    <property type="project" value="InterPro"/>
</dbReference>
<dbReference type="EMBL" id="JAVDWN010000005">
    <property type="protein sequence ID" value="MDR7163695.1"/>
    <property type="molecule type" value="Genomic_DNA"/>
</dbReference>
<dbReference type="SUPFAM" id="SSF52540">
    <property type="entry name" value="P-loop containing nucleoside triphosphate hydrolases"/>
    <property type="match status" value="1"/>
</dbReference>
<evidence type="ECO:0000259" key="4">
    <source>
        <dbReference type="PROSITE" id="PS51722"/>
    </source>
</evidence>
<evidence type="ECO:0000256" key="1">
    <source>
        <dbReference type="ARBA" id="ARBA00022741"/>
    </source>
</evidence>
<dbReference type="InterPro" id="IPR000795">
    <property type="entry name" value="T_Tr_GTP-bd_dom"/>
</dbReference>
<evidence type="ECO:0000313" key="5">
    <source>
        <dbReference type="EMBL" id="MDR7163695.1"/>
    </source>
</evidence>
<dbReference type="InterPro" id="IPR005517">
    <property type="entry name" value="Transl_elong_EFG/EF2_IV"/>
</dbReference>
<dbReference type="Pfam" id="PF03144">
    <property type="entry name" value="GTP_EFTU_D2"/>
    <property type="match status" value="1"/>
</dbReference>
<dbReference type="NCBIfam" id="TIGR00231">
    <property type="entry name" value="small_GTP"/>
    <property type="match status" value="1"/>
</dbReference>
<dbReference type="Gene3D" id="2.40.30.10">
    <property type="entry name" value="Translation factors"/>
    <property type="match status" value="1"/>
</dbReference>
<dbReference type="Gene3D" id="3.30.70.870">
    <property type="entry name" value="Elongation Factor G (Translational Gtpase), domain 3"/>
    <property type="match status" value="1"/>
</dbReference>
<dbReference type="SUPFAM" id="SSF54980">
    <property type="entry name" value="EF-G C-terminal domain-like"/>
    <property type="match status" value="2"/>
</dbReference>
<organism evidence="5 6">
    <name type="scientific">Pseudarthrobacter oxydans</name>
    <name type="common">Arthrobacter oxydans</name>
    <dbReference type="NCBI Taxonomy" id="1671"/>
    <lineage>
        <taxon>Bacteria</taxon>
        <taxon>Bacillati</taxon>
        <taxon>Actinomycetota</taxon>
        <taxon>Actinomycetes</taxon>
        <taxon>Micrococcales</taxon>
        <taxon>Micrococcaceae</taxon>
        <taxon>Pseudarthrobacter</taxon>
    </lineage>
</organism>
<dbReference type="NCBIfam" id="NF009381">
    <property type="entry name" value="PRK12740.1-5"/>
    <property type="match status" value="1"/>
</dbReference>
<dbReference type="Gene3D" id="3.30.230.10">
    <property type="match status" value="1"/>
</dbReference>
<dbReference type="InterPro" id="IPR041095">
    <property type="entry name" value="EFG_II"/>
</dbReference>
<feature type="domain" description="Tr-type G" evidence="4">
    <location>
        <begin position="36"/>
        <end position="311"/>
    </location>
</feature>
<dbReference type="InterPro" id="IPR020568">
    <property type="entry name" value="Ribosomal_Su5_D2-typ_SF"/>
</dbReference>
<dbReference type="Pfam" id="PF03764">
    <property type="entry name" value="EFG_IV"/>
    <property type="match status" value="1"/>
</dbReference>
<proteinExistence type="predicted"/>
<dbReference type="InterPro" id="IPR009022">
    <property type="entry name" value="EFG_III"/>
</dbReference>
<dbReference type="GO" id="GO:0003746">
    <property type="term" value="F:translation elongation factor activity"/>
    <property type="evidence" value="ECO:0007669"/>
    <property type="project" value="UniProtKB-KW"/>
</dbReference>
<sequence>MSVKGTKDPARTAAGRNGAESRRADASAGLAAEDPARIRNVALVGHSGAGKTMLIEALLAAQGMITRKGSIPDGTTVSDSDPAAVHQQRSVTLSLVPLLIDGIKVNLLDTPGYPDFIGELRAGLRAADAALFVVSAVDGIDATTTALWGECELMQLPRAVAITRMDHPRADYDGVLAARRKSFGEGVLPLYVPVRAGGEVTGLLGLLSGTVTDYSSGEPAAAVRAADAAELDASGAARGELIEGIIAESEDETLMDRYLEGEDIDTDVLIADLETAVERGTFFPVLSTSAVSGLGTAELLEVLVRAFPSPPDGSVPGATDLAGSPAGALTCDPTGPLAAEVVRTSVDPFLGRVCLVRVFSGTLREDAPVHVGGHGLADRGHQDHDSDERVTHLYSPLGASLRPVPYCVAGDMCAVAKLGSAETGDTISGRDRPLLLATWEMPEPLLPVAVEPDSRSDEDALARSLGKIAAGDPTLRVERNSETHQLVLWCMGEAHVEVVLDRLRDQGVKLHTVDVVTPLRETFAAPAAGHGRHVKQSGGHGQYAVCDIDVEPLPRGGGFEFVDKTVGGVIPGTFIPSVEKGVRAQMEKGVSAGFPVVDLRVTLTGGKAHSVDSSDAAFQAAGALALREAAAAGRIQLLEPVSAVTITVADEHVGSVMSDLSSRRGRLTGTTSSGEGLTEIGAEVPDQELLRYAVDLRALTAGTGRFRRRYLRHDPVPASFSPS</sequence>
<dbReference type="InterPro" id="IPR047872">
    <property type="entry name" value="EFG_IV"/>
</dbReference>
<dbReference type="InterPro" id="IPR004161">
    <property type="entry name" value="EFTu-like_2"/>
</dbReference>
<gene>
    <name evidence="5" type="ORF">J2X12_001710</name>
</gene>
<dbReference type="Pfam" id="PF00679">
    <property type="entry name" value="EFG_C"/>
    <property type="match status" value="1"/>
</dbReference>
<dbReference type="CDD" id="cd04170">
    <property type="entry name" value="EF-G_bact"/>
    <property type="match status" value="1"/>
</dbReference>
<dbReference type="InterPro" id="IPR035647">
    <property type="entry name" value="EFG_III/V"/>
</dbReference>
<keyword evidence="2" id="KW-0342">GTP-binding</keyword>
<evidence type="ECO:0000256" key="3">
    <source>
        <dbReference type="SAM" id="MobiDB-lite"/>
    </source>
</evidence>
<accession>A0AAW8N9T0</accession>
<dbReference type="CDD" id="cd16262">
    <property type="entry name" value="EFG_III"/>
    <property type="match status" value="1"/>
</dbReference>
<evidence type="ECO:0000256" key="2">
    <source>
        <dbReference type="ARBA" id="ARBA00023134"/>
    </source>
</evidence>
<reference evidence="5" key="1">
    <citation type="submission" date="2023-07" db="EMBL/GenBank/DDBJ databases">
        <title>Sorghum-associated microbial communities from plants grown in Nebraska, USA.</title>
        <authorList>
            <person name="Schachtman D."/>
        </authorList>
    </citation>
    <scope>NUCLEOTIDE SEQUENCE</scope>
    <source>
        <strain evidence="5">BE261</strain>
    </source>
</reference>
<dbReference type="InterPro" id="IPR014721">
    <property type="entry name" value="Ribsml_uS5_D2-typ_fold_subgr"/>
</dbReference>
<dbReference type="Pfam" id="PF14492">
    <property type="entry name" value="EFG_III"/>
    <property type="match status" value="1"/>
</dbReference>
<keyword evidence="5" id="KW-0251">Elongation factor</keyword>
<keyword evidence="1" id="KW-0547">Nucleotide-binding</keyword>
<dbReference type="CDD" id="cd01434">
    <property type="entry name" value="EFG_mtEFG1_IV"/>
    <property type="match status" value="1"/>
</dbReference>
<dbReference type="AlphaFoldDB" id="A0AAW8N9T0"/>
<feature type="compositionally biased region" description="Basic and acidic residues" evidence="3">
    <location>
        <begin position="1"/>
        <end position="10"/>
    </location>
</feature>
<dbReference type="GO" id="GO:0032790">
    <property type="term" value="P:ribosome disassembly"/>
    <property type="evidence" value="ECO:0007669"/>
    <property type="project" value="TreeGrafter"/>
</dbReference>
<evidence type="ECO:0000313" key="6">
    <source>
        <dbReference type="Proteomes" id="UP001262032"/>
    </source>
</evidence>
<dbReference type="NCBIfam" id="NF009377">
    <property type="entry name" value="PRK12740.1-1"/>
    <property type="match status" value="1"/>
</dbReference>
<dbReference type="PANTHER" id="PTHR43261:SF6">
    <property type="entry name" value="ELONGATION FACTOR G-LIKE PROTEIN"/>
    <property type="match status" value="1"/>
</dbReference>
<dbReference type="SUPFAM" id="SSF54211">
    <property type="entry name" value="Ribosomal protein S5 domain 2-like"/>
    <property type="match status" value="1"/>
</dbReference>
<feature type="region of interest" description="Disordered" evidence="3">
    <location>
        <begin position="1"/>
        <end position="30"/>
    </location>
</feature>
<dbReference type="GO" id="GO:0005525">
    <property type="term" value="F:GTP binding"/>
    <property type="evidence" value="ECO:0007669"/>
    <property type="project" value="UniProtKB-KW"/>
</dbReference>